<feature type="region of interest" description="Disordered" evidence="2">
    <location>
        <begin position="115"/>
        <end position="153"/>
    </location>
</feature>
<sequence>MLLPRLSWKTLPVDFLHLCTQFSSTVARKSGQCPECHTSVSCHQDLAEHTKTHTKTAENYRVCPDCPVLLQTCNLDGHRLRHHSGNEKFKCTEDPGCVWGGSTKDRLTHHRRKYHGKAVPNGDGIPNETPYESEPTVNRPLSLASSSRDIDPPVDGTKTLMAKPIVCPEAPFDGQAQVVTRDDDVESFWSSFGAGFKHGNPCYPPKAKQLFPAASAGPLDEGLENVLSIRGALDGVDTGEVPGIYTDPLALMEEAMAAMNAINLLVSAEAPARSYYDAGPRPSSLIGPNL</sequence>
<organism evidence="4 5">
    <name type="scientific">Armillaria novae-zelandiae</name>
    <dbReference type="NCBI Taxonomy" id="153914"/>
    <lineage>
        <taxon>Eukaryota</taxon>
        <taxon>Fungi</taxon>
        <taxon>Dikarya</taxon>
        <taxon>Basidiomycota</taxon>
        <taxon>Agaricomycotina</taxon>
        <taxon>Agaricomycetes</taxon>
        <taxon>Agaricomycetidae</taxon>
        <taxon>Agaricales</taxon>
        <taxon>Marasmiineae</taxon>
        <taxon>Physalacriaceae</taxon>
        <taxon>Armillaria</taxon>
    </lineage>
</organism>
<proteinExistence type="predicted"/>
<name>A0AA39P9I6_9AGAR</name>
<dbReference type="EMBL" id="JAUEPR010000011">
    <property type="protein sequence ID" value="KAK0479751.1"/>
    <property type="molecule type" value="Genomic_DNA"/>
</dbReference>
<dbReference type="Proteomes" id="UP001175227">
    <property type="component" value="Unassembled WGS sequence"/>
</dbReference>
<keyword evidence="1" id="KW-0479">Metal-binding</keyword>
<accession>A0AA39P9I6</accession>
<feature type="domain" description="C2H2-type" evidence="3">
    <location>
        <begin position="31"/>
        <end position="58"/>
    </location>
</feature>
<keyword evidence="5" id="KW-1185">Reference proteome</keyword>
<keyword evidence="1" id="KW-0862">Zinc</keyword>
<dbReference type="SMART" id="SM00355">
    <property type="entry name" value="ZnF_C2H2"/>
    <property type="match status" value="3"/>
</dbReference>
<dbReference type="PROSITE" id="PS50157">
    <property type="entry name" value="ZINC_FINGER_C2H2_2"/>
    <property type="match status" value="1"/>
</dbReference>
<evidence type="ECO:0000256" key="1">
    <source>
        <dbReference type="PROSITE-ProRule" id="PRU00042"/>
    </source>
</evidence>
<comment type="caution">
    <text evidence="4">The sequence shown here is derived from an EMBL/GenBank/DDBJ whole genome shotgun (WGS) entry which is preliminary data.</text>
</comment>
<dbReference type="GO" id="GO:0008270">
    <property type="term" value="F:zinc ion binding"/>
    <property type="evidence" value="ECO:0007669"/>
    <property type="project" value="UniProtKB-KW"/>
</dbReference>
<evidence type="ECO:0000313" key="4">
    <source>
        <dbReference type="EMBL" id="KAK0479751.1"/>
    </source>
</evidence>
<evidence type="ECO:0000259" key="3">
    <source>
        <dbReference type="PROSITE" id="PS50157"/>
    </source>
</evidence>
<dbReference type="InterPro" id="IPR013087">
    <property type="entry name" value="Znf_C2H2_type"/>
</dbReference>
<gene>
    <name evidence="4" type="ORF">IW261DRAFT_1478946</name>
</gene>
<protein>
    <recommendedName>
        <fullName evidence="3">C2H2-type domain-containing protein</fullName>
    </recommendedName>
</protein>
<evidence type="ECO:0000313" key="5">
    <source>
        <dbReference type="Proteomes" id="UP001175227"/>
    </source>
</evidence>
<keyword evidence="1" id="KW-0863">Zinc-finger</keyword>
<dbReference type="PROSITE" id="PS00028">
    <property type="entry name" value="ZINC_FINGER_C2H2_1"/>
    <property type="match status" value="1"/>
</dbReference>
<dbReference type="AlphaFoldDB" id="A0AA39P9I6"/>
<reference evidence="4" key="1">
    <citation type="submission" date="2023-06" db="EMBL/GenBank/DDBJ databases">
        <authorList>
            <consortium name="Lawrence Berkeley National Laboratory"/>
            <person name="Ahrendt S."/>
            <person name="Sahu N."/>
            <person name="Indic B."/>
            <person name="Wong-Bajracharya J."/>
            <person name="Merenyi Z."/>
            <person name="Ke H.-M."/>
            <person name="Monk M."/>
            <person name="Kocsube S."/>
            <person name="Drula E."/>
            <person name="Lipzen A."/>
            <person name="Balint B."/>
            <person name="Henrissat B."/>
            <person name="Andreopoulos B."/>
            <person name="Martin F.M."/>
            <person name="Harder C.B."/>
            <person name="Rigling D."/>
            <person name="Ford K.L."/>
            <person name="Foster G.D."/>
            <person name="Pangilinan J."/>
            <person name="Papanicolaou A."/>
            <person name="Barry K."/>
            <person name="LaButti K."/>
            <person name="Viragh M."/>
            <person name="Koriabine M."/>
            <person name="Yan M."/>
            <person name="Riley R."/>
            <person name="Champramary S."/>
            <person name="Plett K.L."/>
            <person name="Tsai I.J."/>
            <person name="Slot J."/>
            <person name="Sipos G."/>
            <person name="Plett J."/>
            <person name="Nagy L.G."/>
            <person name="Grigoriev I.V."/>
        </authorList>
    </citation>
    <scope>NUCLEOTIDE SEQUENCE</scope>
    <source>
        <strain evidence="4">ICMP 16352</strain>
    </source>
</reference>
<evidence type="ECO:0000256" key="2">
    <source>
        <dbReference type="SAM" id="MobiDB-lite"/>
    </source>
</evidence>